<dbReference type="Gene3D" id="3.40.220.10">
    <property type="entry name" value="Leucine Aminopeptidase, subunit E, domain 1"/>
    <property type="match status" value="1"/>
</dbReference>
<evidence type="ECO:0000313" key="3">
    <source>
        <dbReference type="Proteomes" id="UP000281915"/>
    </source>
</evidence>
<protein>
    <recommendedName>
        <fullName evidence="1">Macro domain-containing protein</fullName>
    </recommendedName>
</protein>
<dbReference type="AlphaFoldDB" id="A0A3M8CY91"/>
<dbReference type="PANTHER" id="PTHR11106">
    <property type="entry name" value="GANGLIOSIDE INDUCED DIFFERENTIATION ASSOCIATED PROTEIN 2-RELATED"/>
    <property type="match status" value="1"/>
</dbReference>
<feature type="domain" description="Macro" evidence="1">
    <location>
        <begin position="1"/>
        <end position="101"/>
    </location>
</feature>
<accession>A0A3M8CY91</accession>
<comment type="caution">
    <text evidence="2">The sequence shown here is derived from an EMBL/GenBank/DDBJ whole genome shotgun (WGS) entry which is preliminary data.</text>
</comment>
<evidence type="ECO:0000259" key="1">
    <source>
        <dbReference type="PROSITE" id="PS51154"/>
    </source>
</evidence>
<dbReference type="SUPFAM" id="SSF52949">
    <property type="entry name" value="Macro domain-like"/>
    <property type="match status" value="1"/>
</dbReference>
<name>A0A3M8CY91_9BACL</name>
<reference evidence="2 3" key="1">
    <citation type="submission" date="2018-10" db="EMBL/GenBank/DDBJ databases">
        <title>Phylogenomics of Brevibacillus.</title>
        <authorList>
            <person name="Dunlap C."/>
        </authorList>
    </citation>
    <scope>NUCLEOTIDE SEQUENCE [LARGE SCALE GENOMIC DNA]</scope>
    <source>
        <strain evidence="2 3">JCM 15085</strain>
    </source>
</reference>
<sequence length="101" mass="11103">MIQARASANKYLLGCFQPYHACIDNAIHSAAGPQLREDCSTIMRIQGETEATGGAKITRGYNLPSDYVLHTVGPIVPKETKLTDKHRVELAGERKKFCVNS</sequence>
<organism evidence="2 3">
    <name type="scientific">Brevibacillus panacihumi</name>
    <dbReference type="NCBI Taxonomy" id="497735"/>
    <lineage>
        <taxon>Bacteria</taxon>
        <taxon>Bacillati</taxon>
        <taxon>Bacillota</taxon>
        <taxon>Bacilli</taxon>
        <taxon>Bacillales</taxon>
        <taxon>Paenibacillaceae</taxon>
        <taxon>Brevibacillus</taxon>
    </lineage>
</organism>
<proteinExistence type="predicted"/>
<gene>
    <name evidence="2" type="ORF">EDM58_07790</name>
</gene>
<dbReference type="Proteomes" id="UP000281915">
    <property type="component" value="Unassembled WGS sequence"/>
</dbReference>
<dbReference type="Pfam" id="PF01661">
    <property type="entry name" value="Macro"/>
    <property type="match status" value="1"/>
</dbReference>
<dbReference type="EMBL" id="RHHT01000015">
    <property type="protein sequence ID" value="RNB80744.1"/>
    <property type="molecule type" value="Genomic_DNA"/>
</dbReference>
<dbReference type="PROSITE" id="PS51154">
    <property type="entry name" value="MACRO"/>
    <property type="match status" value="1"/>
</dbReference>
<dbReference type="InterPro" id="IPR002589">
    <property type="entry name" value="Macro_dom"/>
</dbReference>
<dbReference type="InterPro" id="IPR043472">
    <property type="entry name" value="Macro_dom-like"/>
</dbReference>
<evidence type="ECO:0000313" key="2">
    <source>
        <dbReference type="EMBL" id="RNB80744.1"/>
    </source>
</evidence>
<dbReference type="PANTHER" id="PTHR11106:SF27">
    <property type="entry name" value="MACRO DOMAIN-CONTAINING PROTEIN"/>
    <property type="match status" value="1"/>
</dbReference>